<organism evidence="3 7">
    <name type="scientific">Vibrio cidicii</name>
    <dbReference type="NCBI Taxonomy" id="1763883"/>
    <lineage>
        <taxon>Bacteria</taxon>
        <taxon>Pseudomonadati</taxon>
        <taxon>Pseudomonadota</taxon>
        <taxon>Gammaproteobacteria</taxon>
        <taxon>Vibrionales</taxon>
        <taxon>Vibrionaceae</taxon>
        <taxon>Vibrio</taxon>
    </lineage>
</organism>
<feature type="transmembrane region" description="Helical" evidence="1">
    <location>
        <begin position="24"/>
        <end position="42"/>
    </location>
</feature>
<feature type="transmembrane region" description="Helical" evidence="1">
    <location>
        <begin position="84"/>
        <end position="109"/>
    </location>
</feature>
<proteinExistence type="predicted"/>
<evidence type="ECO:0000256" key="1">
    <source>
        <dbReference type="SAM" id="Phobius"/>
    </source>
</evidence>
<evidence type="ECO:0000313" key="7">
    <source>
        <dbReference type="Proteomes" id="UP000075346"/>
    </source>
</evidence>
<evidence type="ECO:0000313" key="9">
    <source>
        <dbReference type="Proteomes" id="UP000075609"/>
    </source>
</evidence>
<evidence type="ECO:0000313" key="8">
    <source>
        <dbReference type="Proteomes" id="UP000075349"/>
    </source>
</evidence>
<keyword evidence="1" id="KW-0812">Transmembrane</keyword>
<dbReference type="EMBL" id="LOMK01000001">
    <property type="protein sequence ID" value="KYN24510.1"/>
    <property type="molecule type" value="Genomic_DNA"/>
</dbReference>
<dbReference type="EMBL" id="LOBP01000036">
    <property type="protein sequence ID" value="KYN90614.1"/>
    <property type="molecule type" value="Genomic_DNA"/>
</dbReference>
<evidence type="ECO:0000313" key="3">
    <source>
        <dbReference type="EMBL" id="KYN87785.1"/>
    </source>
</evidence>
<evidence type="ECO:0000313" key="4">
    <source>
        <dbReference type="EMBL" id="KYN90608.1"/>
    </source>
</evidence>
<comment type="caution">
    <text evidence="3">The sequence shown here is derived from an EMBL/GenBank/DDBJ whole genome shotgun (WGS) entry which is preliminary data.</text>
</comment>
<keyword evidence="9" id="KW-1185">Reference proteome</keyword>
<dbReference type="AlphaFoldDB" id="A0A151KX56"/>
<keyword evidence="1" id="KW-1133">Transmembrane helix</keyword>
<dbReference type="Proteomes" id="UP000075346">
    <property type="component" value="Unassembled WGS sequence"/>
</dbReference>
<feature type="transmembrane region" description="Helical" evidence="1">
    <location>
        <begin position="54"/>
        <end position="72"/>
    </location>
</feature>
<dbReference type="EMBL" id="LOBR01000040">
    <property type="protein sequence ID" value="KYN87785.1"/>
    <property type="molecule type" value="Genomic_DNA"/>
</dbReference>
<dbReference type="Proteomes" id="UP000075349">
    <property type="component" value="Unassembled WGS sequence"/>
</dbReference>
<reference evidence="8 9" key="1">
    <citation type="submission" date="2015-12" db="EMBL/GenBank/DDBJ databases">
        <authorList>
            <person name="Tarr C.L."/>
            <person name="Gladney L.M."/>
        </authorList>
    </citation>
    <scope>NUCLEOTIDE SEQUENCE</scope>
    <source>
        <strain evidence="4 9">1048-83</strain>
        <strain evidence="3">2538-88</strain>
        <strain evidence="8">2756-81</strain>
    </source>
</reference>
<evidence type="ECO:0000313" key="2">
    <source>
        <dbReference type="EMBL" id="KYN24510.1"/>
    </source>
</evidence>
<dbReference type="RefSeq" id="WP_061895183.1">
    <property type="nucleotide sequence ID" value="NZ_CAXYEW010000112.1"/>
</dbReference>
<accession>A0A151KX56</accession>
<dbReference type="EMBL" id="LOBP01000037">
    <property type="protein sequence ID" value="KYN90612.1"/>
    <property type="molecule type" value="Genomic_DNA"/>
</dbReference>
<evidence type="ECO:0000313" key="5">
    <source>
        <dbReference type="EMBL" id="KYN90612.1"/>
    </source>
</evidence>
<dbReference type="EMBL" id="LOBP01000040">
    <property type="protein sequence ID" value="KYN90608.1"/>
    <property type="molecule type" value="Genomic_DNA"/>
</dbReference>
<reference evidence="2 7" key="2">
    <citation type="submission" date="2015-12" db="EMBL/GenBank/DDBJ databases">
        <authorList>
            <person name="Shamseldin A."/>
            <person name="Moawad H."/>
            <person name="Abd El-Rahim W.M."/>
            <person name="Sadowsky M.J."/>
        </authorList>
    </citation>
    <scope>NUCLEOTIDE SEQUENCE [LARGE SCALE GENOMIC DNA]</scope>
    <source>
        <strain evidence="7">2538-88</strain>
        <strain evidence="2">2756-81</strain>
    </source>
</reference>
<accession>A0A151JFG5</accession>
<protein>
    <submittedName>
        <fullName evidence="3">Uncharacterized protein</fullName>
    </submittedName>
</protein>
<sequence>MYIWNIEGLKKDIKVGRLTEKDRFIYMFLTFIFTSLCFEIALRTPVGSRNIWDTINSLSYFLIPVLGTFLAYRSNGADNGTDFLGRFFSISFVVTVRFCALLIPMLLFLSAYYMSVATENDALVSSAEDTLPFIAWLGLLYYQVVKHVGEVTHS</sequence>
<dbReference type="Proteomes" id="UP000075609">
    <property type="component" value="Unassembled WGS sequence"/>
</dbReference>
<keyword evidence="1" id="KW-0472">Membrane</keyword>
<name>A0A151KX56_9VIBR</name>
<evidence type="ECO:0000313" key="6">
    <source>
        <dbReference type="EMBL" id="KYN90614.1"/>
    </source>
</evidence>
<gene>
    <name evidence="6" type="ORF">ATY35_20840</name>
    <name evidence="5" type="ORF">ATY35_20850</name>
    <name evidence="4" type="ORF">ATY35_20885</name>
    <name evidence="3" type="ORF">ATY37_17355</name>
    <name evidence="2" type="ORF">AUQ44_00845</name>
</gene>